<name>A0ABQ1LGM1_9RHOB</name>
<sequence>METHTATELAAQAGVSKATTARFFRSLGYADFEEVRLQAREERNRREPYTALESQPEPASLGRTISDHLDLELRNMTRTFEELRSDLLPETAEILESAPRVWFVGFGDEQGLATLGCTLFSRLRHDVHQLQGQGQSWARELSMTGPRDVMVLLTFEPRPKVLKSLLAHARTARMRVVTITDHVYAPQAARYSQIVLPCHVASYGLLPTHATMLSIIRLLAVAYLGRNPETVSQRISTLTGIDEELDLFE</sequence>
<dbReference type="PROSITE" id="PS51071">
    <property type="entry name" value="HTH_RPIR"/>
    <property type="match status" value="1"/>
</dbReference>
<accession>A0ABQ1LGM1</accession>
<dbReference type="InterPro" id="IPR036388">
    <property type="entry name" value="WH-like_DNA-bd_sf"/>
</dbReference>
<keyword evidence="3" id="KW-1185">Reference proteome</keyword>
<feature type="domain" description="HTH rpiR-type" evidence="1">
    <location>
        <begin position="1"/>
        <end position="46"/>
    </location>
</feature>
<dbReference type="InterPro" id="IPR047640">
    <property type="entry name" value="RpiR-like"/>
</dbReference>
<dbReference type="InterPro" id="IPR009057">
    <property type="entry name" value="Homeodomain-like_sf"/>
</dbReference>
<dbReference type="PANTHER" id="PTHR30514">
    <property type="entry name" value="GLUCOKINASE"/>
    <property type="match status" value="1"/>
</dbReference>
<dbReference type="EMBL" id="BMFC01000022">
    <property type="protein sequence ID" value="GGC22434.1"/>
    <property type="molecule type" value="Genomic_DNA"/>
</dbReference>
<dbReference type="InterPro" id="IPR035472">
    <property type="entry name" value="RpiR-like_SIS"/>
</dbReference>
<dbReference type="PANTHER" id="PTHR30514:SF18">
    <property type="entry name" value="RPIR-FAMILY TRANSCRIPTIONAL REGULATOR"/>
    <property type="match status" value="1"/>
</dbReference>
<gene>
    <name evidence="2" type="ORF">GCM10011363_43760</name>
</gene>
<evidence type="ECO:0000259" key="1">
    <source>
        <dbReference type="PROSITE" id="PS51071"/>
    </source>
</evidence>
<dbReference type="InterPro" id="IPR000281">
    <property type="entry name" value="HTH_RpiR"/>
</dbReference>
<dbReference type="Gene3D" id="1.10.10.10">
    <property type="entry name" value="Winged helix-like DNA-binding domain superfamily/Winged helix DNA-binding domain"/>
    <property type="match status" value="1"/>
</dbReference>
<dbReference type="Gene3D" id="3.40.50.10490">
    <property type="entry name" value="Glucose-6-phosphate isomerase like protein, domain 1"/>
    <property type="match status" value="1"/>
</dbReference>
<organism evidence="2 3">
    <name type="scientific">Marivita lacus</name>
    <dbReference type="NCBI Taxonomy" id="1323742"/>
    <lineage>
        <taxon>Bacteria</taxon>
        <taxon>Pseudomonadati</taxon>
        <taxon>Pseudomonadota</taxon>
        <taxon>Alphaproteobacteria</taxon>
        <taxon>Rhodobacterales</taxon>
        <taxon>Roseobacteraceae</taxon>
        <taxon>Marivita</taxon>
    </lineage>
</organism>
<dbReference type="InterPro" id="IPR046348">
    <property type="entry name" value="SIS_dom_sf"/>
</dbReference>
<dbReference type="SUPFAM" id="SSF46689">
    <property type="entry name" value="Homeodomain-like"/>
    <property type="match status" value="1"/>
</dbReference>
<protein>
    <recommendedName>
        <fullName evidence="1">HTH rpiR-type domain-containing protein</fullName>
    </recommendedName>
</protein>
<comment type="caution">
    <text evidence="2">The sequence shown here is derived from an EMBL/GenBank/DDBJ whole genome shotgun (WGS) entry which is preliminary data.</text>
</comment>
<evidence type="ECO:0000313" key="2">
    <source>
        <dbReference type="EMBL" id="GGC22434.1"/>
    </source>
</evidence>
<dbReference type="Proteomes" id="UP000645462">
    <property type="component" value="Unassembled WGS sequence"/>
</dbReference>
<evidence type="ECO:0000313" key="3">
    <source>
        <dbReference type="Proteomes" id="UP000645462"/>
    </source>
</evidence>
<dbReference type="CDD" id="cd05013">
    <property type="entry name" value="SIS_RpiR"/>
    <property type="match status" value="1"/>
</dbReference>
<proteinExistence type="predicted"/>
<reference evidence="3" key="1">
    <citation type="journal article" date="2019" name="Int. J. Syst. Evol. Microbiol.">
        <title>The Global Catalogue of Microorganisms (GCM) 10K type strain sequencing project: providing services to taxonomists for standard genome sequencing and annotation.</title>
        <authorList>
            <consortium name="The Broad Institute Genomics Platform"/>
            <consortium name="The Broad Institute Genome Sequencing Center for Infectious Disease"/>
            <person name="Wu L."/>
            <person name="Ma J."/>
        </authorList>
    </citation>
    <scope>NUCLEOTIDE SEQUENCE [LARGE SCALE GENOMIC DNA]</scope>
    <source>
        <strain evidence="3">CGMCC 1.12478</strain>
    </source>
</reference>
<dbReference type="SUPFAM" id="SSF53697">
    <property type="entry name" value="SIS domain"/>
    <property type="match status" value="1"/>
</dbReference>